<accession>A0A022QHI5</accession>
<gene>
    <name evidence="1" type="ORF">MIMGU_mgv1a024535mg</name>
</gene>
<protein>
    <submittedName>
        <fullName evidence="1">Uncharacterized protein</fullName>
    </submittedName>
</protein>
<sequence length="75" mass="8592">MGKYLELLDAGVRIVWRFHSNCPHTARKYYHPPSRRDLDNHRTTTAEAAMGHFRPSESGGDRIDTADFVLHTVVL</sequence>
<dbReference type="Proteomes" id="UP000030748">
    <property type="component" value="Unassembled WGS sequence"/>
</dbReference>
<dbReference type="PANTHER" id="PTHR33983:SF1">
    <property type="entry name" value="OS07G0185900 PROTEIN"/>
    <property type="match status" value="1"/>
</dbReference>
<dbReference type="PhylomeDB" id="A0A022QHI5"/>
<dbReference type="AlphaFoldDB" id="A0A022QHI5"/>
<dbReference type="EMBL" id="KI631506">
    <property type="protein sequence ID" value="EYU27034.1"/>
    <property type="molecule type" value="Genomic_DNA"/>
</dbReference>
<evidence type="ECO:0000313" key="1">
    <source>
        <dbReference type="EMBL" id="EYU27034.1"/>
    </source>
</evidence>
<name>A0A022QHI5_ERYGU</name>
<reference evidence="1 2" key="1">
    <citation type="journal article" date="2013" name="Proc. Natl. Acad. Sci. U.S.A.">
        <title>Fine-scale variation in meiotic recombination in Mimulus inferred from population shotgun sequencing.</title>
        <authorList>
            <person name="Hellsten U."/>
            <person name="Wright K.M."/>
            <person name="Jenkins J."/>
            <person name="Shu S."/>
            <person name="Yuan Y."/>
            <person name="Wessler S.R."/>
            <person name="Schmutz J."/>
            <person name="Willis J.H."/>
            <person name="Rokhsar D.S."/>
        </authorList>
    </citation>
    <scope>NUCLEOTIDE SEQUENCE [LARGE SCALE GENOMIC DNA]</scope>
    <source>
        <strain evidence="2">cv. DUN x IM62</strain>
    </source>
</reference>
<proteinExistence type="predicted"/>
<keyword evidence="2" id="KW-1185">Reference proteome</keyword>
<evidence type="ECO:0000313" key="2">
    <source>
        <dbReference type="Proteomes" id="UP000030748"/>
    </source>
</evidence>
<dbReference type="PANTHER" id="PTHR33983">
    <property type="entry name" value="OS07G0185900 PROTEIN"/>
    <property type="match status" value="1"/>
</dbReference>
<dbReference type="STRING" id="4155.A0A022QHI5"/>
<organism evidence="1 2">
    <name type="scientific">Erythranthe guttata</name>
    <name type="common">Yellow monkey flower</name>
    <name type="synonym">Mimulus guttatus</name>
    <dbReference type="NCBI Taxonomy" id="4155"/>
    <lineage>
        <taxon>Eukaryota</taxon>
        <taxon>Viridiplantae</taxon>
        <taxon>Streptophyta</taxon>
        <taxon>Embryophyta</taxon>
        <taxon>Tracheophyta</taxon>
        <taxon>Spermatophyta</taxon>
        <taxon>Magnoliopsida</taxon>
        <taxon>eudicotyledons</taxon>
        <taxon>Gunneridae</taxon>
        <taxon>Pentapetalae</taxon>
        <taxon>asterids</taxon>
        <taxon>lamiids</taxon>
        <taxon>Lamiales</taxon>
        <taxon>Phrymaceae</taxon>
        <taxon>Erythranthe</taxon>
    </lineage>
</organism>